<dbReference type="PROSITE" id="PS50005">
    <property type="entry name" value="TPR"/>
    <property type="match status" value="3"/>
</dbReference>
<evidence type="ECO:0000256" key="3">
    <source>
        <dbReference type="PROSITE-ProRule" id="PRU00339"/>
    </source>
</evidence>
<dbReference type="InterPro" id="IPR012668">
    <property type="entry name" value="CHP02466"/>
</dbReference>
<dbReference type="PANTHER" id="PTHR45586">
    <property type="entry name" value="TPR REPEAT-CONTAINING PROTEIN PA4667"/>
    <property type="match status" value="1"/>
</dbReference>
<evidence type="ECO:0000256" key="2">
    <source>
        <dbReference type="ARBA" id="ARBA00022803"/>
    </source>
</evidence>
<keyword evidence="5" id="KW-1185">Reference proteome</keyword>
<keyword evidence="1" id="KW-0677">Repeat</keyword>
<organism evidence="4 5">
    <name type="scientific">Thalassotalea fonticola</name>
    <dbReference type="NCBI Taxonomy" id="3065649"/>
    <lineage>
        <taxon>Bacteria</taxon>
        <taxon>Pseudomonadati</taxon>
        <taxon>Pseudomonadota</taxon>
        <taxon>Gammaproteobacteria</taxon>
        <taxon>Alteromonadales</taxon>
        <taxon>Colwelliaceae</taxon>
        <taxon>Thalassotalea</taxon>
    </lineage>
</organism>
<name>A0ABZ0GNZ1_9GAMM</name>
<accession>A0ABZ0GNZ1</accession>
<dbReference type="SUPFAM" id="SSF48452">
    <property type="entry name" value="TPR-like"/>
    <property type="match status" value="2"/>
</dbReference>
<dbReference type="Gene3D" id="2.60.120.620">
    <property type="entry name" value="q2cbj1_9rhob like domain"/>
    <property type="match status" value="1"/>
</dbReference>
<keyword evidence="2 3" id="KW-0802">TPR repeat</keyword>
<feature type="repeat" description="TPR" evidence="3">
    <location>
        <begin position="179"/>
        <end position="212"/>
    </location>
</feature>
<dbReference type="InterPro" id="IPR019734">
    <property type="entry name" value="TPR_rpt"/>
</dbReference>
<feature type="repeat" description="TPR" evidence="3">
    <location>
        <begin position="348"/>
        <end position="381"/>
    </location>
</feature>
<dbReference type="InterPro" id="IPR051012">
    <property type="entry name" value="CellSynth/LPSAsmb/PSIAsmb"/>
</dbReference>
<evidence type="ECO:0000313" key="4">
    <source>
        <dbReference type="EMBL" id="WOH37634.1"/>
    </source>
</evidence>
<protein>
    <submittedName>
        <fullName evidence="4">2OG-Fe(II) oxygenase</fullName>
    </submittedName>
</protein>
<dbReference type="Gene3D" id="1.25.40.10">
    <property type="entry name" value="Tetratricopeptide repeat domain"/>
    <property type="match status" value="2"/>
</dbReference>
<gene>
    <name evidence="4" type="ORF">RI844_20100</name>
</gene>
<dbReference type="EMBL" id="CP136600">
    <property type="protein sequence ID" value="WOH37634.1"/>
    <property type="molecule type" value="Genomic_DNA"/>
</dbReference>
<sequence length="606" mass="68718">MSLQINANVQNLKQKLFYFLNNKDFINAEKLIKKLLIIDKSDATLWHLKSVIHHNLGDIEQCRVALKKSLKLDPKLIPALQNQAKLLKQDGNVKQAITAHNKILSIDKNNLDSLYNLGVLFNRNRQSNDALSVLNKANQLKQNDLKISIAIGQTYLHLNLLLKAQHFFEQALKIQPNSTPALNNLGLVFKKKCLYKEAIACFIKALSLTPGNSDITKNLASCYTLIGDIEKSKCLYQQLLDKAPLDIDAHNWLNKMLWEHADTDFLKSYQLAMKSNSGNSELEYSYALKLKQSENIELAEDVLKNLLQRDKKHLNSLLELSSITNEQSKFDQSVSFAKEADKIKSNAFEVKLALGKSLLSVGEYNKALSMLNKLLKQQPNHQGLLAYKTVALRGLNDAEYDYLCDYEKFILSAHIDLPAGFHNLSEFNHSLAAQLRTIHLAKSHPLDQSLISGSQTSENLFDYHLPIIKTLFLSLKEQTSEFLSKLPKDSIHPLLARNTQRFVESDSWSVLLNNSGYHKNHYHSAGWMSSCYYVQVPKTIIANSEQQGWINFGEPGFNMAEKLSSEISIEPQAGLMVQFPSYFWHGTTPFNSDEQRITTPYDIVPI</sequence>
<dbReference type="RefSeq" id="WP_348396420.1">
    <property type="nucleotide sequence ID" value="NZ_CP136600.1"/>
</dbReference>
<dbReference type="InterPro" id="IPR011990">
    <property type="entry name" value="TPR-like_helical_dom_sf"/>
</dbReference>
<dbReference type="Pfam" id="PF13759">
    <property type="entry name" value="2OG-FeII_Oxy_5"/>
    <property type="match status" value="1"/>
</dbReference>
<proteinExistence type="predicted"/>
<dbReference type="Pfam" id="PF13181">
    <property type="entry name" value="TPR_8"/>
    <property type="match status" value="3"/>
</dbReference>
<evidence type="ECO:0000256" key="1">
    <source>
        <dbReference type="ARBA" id="ARBA00022737"/>
    </source>
</evidence>
<evidence type="ECO:0000313" key="5">
    <source>
        <dbReference type="Proteomes" id="UP001301442"/>
    </source>
</evidence>
<dbReference type="PANTHER" id="PTHR45586:SF1">
    <property type="entry name" value="LIPOPOLYSACCHARIDE ASSEMBLY PROTEIN B"/>
    <property type="match status" value="1"/>
</dbReference>
<feature type="repeat" description="TPR" evidence="3">
    <location>
        <begin position="145"/>
        <end position="178"/>
    </location>
</feature>
<dbReference type="Proteomes" id="UP001301442">
    <property type="component" value="Chromosome"/>
</dbReference>
<reference evidence="4 5" key="1">
    <citation type="submission" date="2023-09" db="EMBL/GenBank/DDBJ databases">
        <authorList>
            <person name="Qi X."/>
        </authorList>
    </citation>
    <scope>NUCLEOTIDE SEQUENCE [LARGE SCALE GENOMIC DNA]</scope>
    <source>
        <strain evidence="4 5">S1-1</strain>
    </source>
</reference>
<dbReference type="SMART" id="SM00028">
    <property type="entry name" value="TPR"/>
    <property type="match status" value="7"/>
</dbReference>